<dbReference type="EMBL" id="LT598449">
    <property type="protein sequence ID" value="SCU78852.1"/>
    <property type="molecule type" value="Genomic_DNA"/>
</dbReference>
<keyword evidence="3" id="KW-1185">Reference proteome</keyword>
<organism evidence="2 3">
    <name type="scientific">Lachancea nothofagi CBS 11611</name>
    <dbReference type="NCBI Taxonomy" id="1266666"/>
    <lineage>
        <taxon>Eukaryota</taxon>
        <taxon>Fungi</taxon>
        <taxon>Dikarya</taxon>
        <taxon>Ascomycota</taxon>
        <taxon>Saccharomycotina</taxon>
        <taxon>Saccharomycetes</taxon>
        <taxon>Saccharomycetales</taxon>
        <taxon>Saccharomycetaceae</taxon>
        <taxon>Lachancea</taxon>
    </lineage>
</organism>
<dbReference type="Proteomes" id="UP000189911">
    <property type="component" value="Chromosome A"/>
</dbReference>
<dbReference type="InterPro" id="IPR040009">
    <property type="entry name" value="Mtf2/C5D6.12-like"/>
</dbReference>
<reference evidence="3" key="1">
    <citation type="submission" date="2016-03" db="EMBL/GenBank/DDBJ databases">
        <authorList>
            <person name="Devillers Hugo."/>
        </authorList>
    </citation>
    <scope>NUCLEOTIDE SEQUENCE [LARGE SCALE GENOMIC DNA]</scope>
</reference>
<accession>A0A1G4IQ88</accession>
<dbReference type="InterPro" id="IPR043837">
    <property type="entry name" value="Mtf2-like_C"/>
</dbReference>
<evidence type="ECO:0000313" key="2">
    <source>
        <dbReference type="EMBL" id="SCU78852.1"/>
    </source>
</evidence>
<dbReference type="GO" id="GO:0005739">
    <property type="term" value="C:mitochondrion"/>
    <property type="evidence" value="ECO:0007669"/>
    <property type="project" value="InterPro"/>
</dbReference>
<evidence type="ECO:0000313" key="3">
    <source>
        <dbReference type="Proteomes" id="UP000189911"/>
    </source>
</evidence>
<name>A0A1G4IQ88_9SACH</name>
<gene>
    <name evidence="2" type="ORF">LANO_0A04236G</name>
</gene>
<feature type="domain" description="Mtf2-like C-terminal" evidence="1">
    <location>
        <begin position="206"/>
        <end position="413"/>
    </location>
</feature>
<dbReference type="Pfam" id="PF19189">
    <property type="entry name" value="Mtf2"/>
    <property type="match status" value="1"/>
</dbReference>
<protein>
    <submittedName>
        <fullName evidence="2">LANO_0A04236g1_1</fullName>
    </submittedName>
</protein>
<sequence length="416" mass="48112">MLKCVLGAGRAQKRTLSRLARLNQKQTKQSDSREADGFKDEQISSIQEKTLFEQIFEQIMKKDEERKKSKNILKPFLAQNVSRFDKENTRERESVQIVFEKKKTLEGDAELSKFFKNAVGDNVDDTGGLARIITDDIRKYPVSLTPAYFTDGNSNTSPQDATNSLVPSTMDTYFEKDPIPGVVVARERGINPRILNQIETKHRLSSRLEQLLAPHILYLQNRIQNDSECITVLQEYLSQYLSRDLTLETKGFEHIEQESLKDPKRLPQPFHITMPFIIRHLLTSTDFCFPVDRRYTQISLIYNSCKRAADVSLYLNMCNIEFYNLLIEYAWENYQDIHQLKQLVTEMTANGILGDLHTVDLLESIAESMRHMNDGVVEDSEILQQAQTAGVVWCRENAHDLNYIEDYLRKLKESQT</sequence>
<dbReference type="PANTHER" id="PTHR39468:SF1">
    <property type="entry name" value="MTF2-LIKE C-TERMINAL DOMAIN-CONTAINING PROTEIN"/>
    <property type="match status" value="1"/>
</dbReference>
<dbReference type="OrthoDB" id="2444174at2759"/>
<dbReference type="PANTHER" id="PTHR39468">
    <property type="entry name" value="CHROMOSOME 7, WHOLE GENOME SHOTGUN SEQUENCE"/>
    <property type="match status" value="1"/>
</dbReference>
<dbReference type="AlphaFoldDB" id="A0A1G4IQ88"/>
<evidence type="ECO:0000259" key="1">
    <source>
        <dbReference type="Pfam" id="PF19189"/>
    </source>
</evidence>
<proteinExistence type="predicted"/>